<keyword evidence="1" id="KW-0732">Signal</keyword>
<dbReference type="OrthoDB" id="2476747at2"/>
<accession>A0A518V504</accession>
<protein>
    <submittedName>
        <fullName evidence="2">Uncharacterized protein</fullName>
    </submittedName>
</protein>
<sequence>MKTKLIFFLAVLVFFVSNSANVSYAATIPSTNYNIQIPTNIKKPVDFIEYLFNKGLIKNFNDARNYMESNKVKILKLDPKLVDYGFTTNFYAEINQPSVNNGVQPSAFNQNTYIEWIVPVVVYNSSKQTQEISKESFNLVPHVLAEGNELHVLALNAEYIKDRSNGAIVGNVKVAPETEQYINVVFHIYTPTFMENVKIRLYDGKDHTDVKITKK</sequence>
<evidence type="ECO:0000313" key="2">
    <source>
        <dbReference type="EMBL" id="QDX92074.1"/>
    </source>
</evidence>
<organism evidence="2 3">
    <name type="scientific">Brevibacillus laterosporus</name>
    <name type="common">Bacillus laterosporus</name>
    <dbReference type="NCBI Taxonomy" id="1465"/>
    <lineage>
        <taxon>Bacteria</taxon>
        <taxon>Bacillati</taxon>
        <taxon>Bacillota</taxon>
        <taxon>Bacilli</taxon>
        <taxon>Bacillales</taxon>
        <taxon>Paenibacillaceae</taxon>
        <taxon>Brevibacillus</taxon>
    </lineage>
</organism>
<keyword evidence="3" id="KW-1185">Reference proteome</keyword>
<reference evidence="2 3" key="1">
    <citation type="submission" date="2018-11" db="EMBL/GenBank/DDBJ databases">
        <title>Phylogenetic determinants of toxin gene distribution in genomes of Brevibacillus laterosporus.</title>
        <authorList>
            <person name="Glare T.R."/>
            <person name="Durrant A."/>
            <person name="Berry C."/>
            <person name="Palma L."/>
            <person name="Ormskirk M."/>
            <person name="Cox M.O."/>
        </authorList>
    </citation>
    <scope>NUCLEOTIDE SEQUENCE [LARGE SCALE GENOMIC DNA]</scope>
    <source>
        <strain evidence="2 3">1821L</strain>
    </source>
</reference>
<dbReference type="Proteomes" id="UP000319432">
    <property type="component" value="Chromosome"/>
</dbReference>
<dbReference type="EMBL" id="CP033464">
    <property type="protein sequence ID" value="QDX92074.1"/>
    <property type="molecule type" value="Genomic_DNA"/>
</dbReference>
<dbReference type="AlphaFoldDB" id="A0A518V504"/>
<evidence type="ECO:0000313" key="3">
    <source>
        <dbReference type="Proteomes" id="UP000319432"/>
    </source>
</evidence>
<proteinExistence type="predicted"/>
<feature type="chain" id="PRO_5022140066" evidence="1">
    <location>
        <begin position="26"/>
        <end position="215"/>
    </location>
</feature>
<feature type="signal peptide" evidence="1">
    <location>
        <begin position="1"/>
        <end position="25"/>
    </location>
</feature>
<gene>
    <name evidence="2" type="ORF">EEL30_06640</name>
</gene>
<name>A0A518V504_BRELA</name>
<evidence type="ECO:0000256" key="1">
    <source>
        <dbReference type="SAM" id="SignalP"/>
    </source>
</evidence>